<evidence type="ECO:0000259" key="2">
    <source>
        <dbReference type="SMART" id="SM00899"/>
    </source>
</evidence>
<dbReference type="AlphaFoldDB" id="A0A7C5Q8K4"/>
<dbReference type="SMART" id="SM00899">
    <property type="entry name" value="FeoA"/>
    <property type="match status" value="1"/>
</dbReference>
<gene>
    <name evidence="3" type="ORF">ENJ61_00980</name>
</gene>
<dbReference type="GO" id="GO:0046914">
    <property type="term" value="F:transition metal ion binding"/>
    <property type="evidence" value="ECO:0007669"/>
    <property type="project" value="InterPro"/>
</dbReference>
<dbReference type="InterPro" id="IPR038157">
    <property type="entry name" value="FeoA_core_dom"/>
</dbReference>
<dbReference type="EMBL" id="DRNB01000034">
    <property type="protein sequence ID" value="HHJ63459.1"/>
    <property type="molecule type" value="Genomic_DNA"/>
</dbReference>
<dbReference type="InterPro" id="IPR007167">
    <property type="entry name" value="Fe-transptr_FeoA-like"/>
</dbReference>
<evidence type="ECO:0000313" key="3">
    <source>
        <dbReference type="EMBL" id="HHJ63459.1"/>
    </source>
</evidence>
<name>A0A7C5Q8K4_AQUAO</name>
<dbReference type="Gene3D" id="2.30.30.90">
    <property type="match status" value="1"/>
</dbReference>
<comment type="caution">
    <text evidence="3">The sequence shown here is derived from an EMBL/GenBank/DDBJ whole genome shotgun (WGS) entry which is preliminary data.</text>
</comment>
<organism evidence="3">
    <name type="scientific">Aquifex aeolicus</name>
    <dbReference type="NCBI Taxonomy" id="63363"/>
    <lineage>
        <taxon>Bacteria</taxon>
        <taxon>Pseudomonadati</taxon>
        <taxon>Aquificota</taxon>
        <taxon>Aquificia</taxon>
        <taxon>Aquificales</taxon>
        <taxon>Aquificaceae</taxon>
        <taxon>Aquifex</taxon>
    </lineage>
</organism>
<proteinExistence type="predicted"/>
<reference evidence="3" key="1">
    <citation type="journal article" date="2020" name="mSystems">
        <title>Genome- and Community-Level Interaction Insights into Carbon Utilization and Element Cycling Functions of Hydrothermarchaeota in Hydrothermal Sediment.</title>
        <authorList>
            <person name="Zhou Z."/>
            <person name="Liu Y."/>
            <person name="Xu W."/>
            <person name="Pan J."/>
            <person name="Luo Z.H."/>
            <person name="Li M."/>
        </authorList>
    </citation>
    <scope>NUCLEOTIDE SEQUENCE [LARGE SCALE GENOMIC DNA]</scope>
    <source>
        <strain evidence="3">HyVt-501</strain>
    </source>
</reference>
<evidence type="ECO:0000256" key="1">
    <source>
        <dbReference type="ARBA" id="ARBA00023004"/>
    </source>
</evidence>
<accession>A0A7C5Q8K4</accession>
<keyword evidence="1" id="KW-0408">Iron</keyword>
<dbReference type="Proteomes" id="UP000885792">
    <property type="component" value="Unassembled WGS sequence"/>
</dbReference>
<dbReference type="Pfam" id="PF04023">
    <property type="entry name" value="FeoA"/>
    <property type="match status" value="1"/>
</dbReference>
<dbReference type="InterPro" id="IPR008988">
    <property type="entry name" value="Transcriptional_repressor_C"/>
</dbReference>
<protein>
    <submittedName>
        <fullName evidence="3">Ferrous iron transport protein A</fullName>
    </submittedName>
</protein>
<feature type="domain" description="Ferrous iron transporter FeoA-like" evidence="2">
    <location>
        <begin position="1"/>
        <end position="71"/>
    </location>
</feature>
<sequence length="71" mass="8284">MSMDTVRLGEEFTVKSIREKENPAIRRLYAMGLKEGMKVKLLLRNGRVYLLRLNNSRLIIDRDLAKHIEVA</sequence>
<dbReference type="SUPFAM" id="SSF50037">
    <property type="entry name" value="C-terminal domain of transcriptional repressors"/>
    <property type="match status" value="1"/>
</dbReference>